<dbReference type="VEuPathDB" id="FungiDB:FMAN_06234"/>
<dbReference type="AlphaFoldDB" id="A0A1L7SJF0"/>
<protein>
    <submittedName>
        <fullName evidence="1">Uncharacterized protein</fullName>
    </submittedName>
</protein>
<name>A0A1L7SJF0_FUSMA</name>
<dbReference type="Proteomes" id="UP000184255">
    <property type="component" value="Unassembled WGS sequence"/>
</dbReference>
<keyword evidence="2" id="KW-1185">Reference proteome</keyword>
<organism evidence="1 2">
    <name type="scientific">Fusarium mangiferae</name>
    <name type="common">Mango malformation disease fungus</name>
    <dbReference type="NCBI Taxonomy" id="192010"/>
    <lineage>
        <taxon>Eukaryota</taxon>
        <taxon>Fungi</taxon>
        <taxon>Dikarya</taxon>
        <taxon>Ascomycota</taxon>
        <taxon>Pezizomycotina</taxon>
        <taxon>Sordariomycetes</taxon>
        <taxon>Hypocreomycetidae</taxon>
        <taxon>Hypocreales</taxon>
        <taxon>Nectriaceae</taxon>
        <taxon>Fusarium</taxon>
        <taxon>Fusarium fujikuroi species complex</taxon>
    </lineage>
</organism>
<dbReference type="RefSeq" id="XP_041678017.1">
    <property type="nucleotide sequence ID" value="XM_041827012.1"/>
</dbReference>
<reference evidence="2" key="1">
    <citation type="journal article" date="2016" name="Genome Biol. Evol.">
        <title>Comparative 'omics' of the Fusarium fujikuroi species complex highlights differences in genetic potential and metabolite synthesis.</title>
        <authorList>
            <person name="Niehaus E.-M."/>
            <person name="Muensterkoetter M."/>
            <person name="Proctor R.H."/>
            <person name="Brown D.W."/>
            <person name="Sharon A."/>
            <person name="Idan Y."/>
            <person name="Oren-Young L."/>
            <person name="Sieber C.M."/>
            <person name="Novak O."/>
            <person name="Pencik A."/>
            <person name="Tarkowska D."/>
            <person name="Hromadova K."/>
            <person name="Freeman S."/>
            <person name="Maymon M."/>
            <person name="Elazar M."/>
            <person name="Youssef S.A."/>
            <person name="El-Shabrawy E.S.M."/>
            <person name="Shalaby A.B.A."/>
            <person name="Houterman P."/>
            <person name="Brock N.L."/>
            <person name="Burkhardt I."/>
            <person name="Tsavkelova E.A."/>
            <person name="Dickschat J.S."/>
            <person name="Galuszka P."/>
            <person name="Gueldener U."/>
            <person name="Tudzynski B."/>
        </authorList>
    </citation>
    <scope>NUCLEOTIDE SEQUENCE [LARGE SCALE GENOMIC DNA]</scope>
    <source>
        <strain evidence="2">MRC7560</strain>
    </source>
</reference>
<gene>
    <name evidence="1" type="ORF">FMAN_06234</name>
</gene>
<sequence>MEWEEFHDWLLCQMEAIAGPAEEKEWTLEDIYRSHGDRLRYVAMSNNDYAAFLEWREPQTKPTMFSPYSFVLNPLIATILYYRELIPGLWTQARAFYARDGGHSGLQERWKLENHQTTTSEGGCRRYDTGDMTTVFRYVGFV</sequence>
<evidence type="ECO:0000313" key="1">
    <source>
        <dbReference type="EMBL" id="CVK86495.1"/>
    </source>
</evidence>
<accession>A0A1L7SJF0</accession>
<dbReference type="GeneID" id="65085498"/>
<dbReference type="EMBL" id="FCQH01000002">
    <property type="protein sequence ID" value="CVK86495.1"/>
    <property type="molecule type" value="Genomic_DNA"/>
</dbReference>
<proteinExistence type="predicted"/>
<comment type="caution">
    <text evidence="1">The sequence shown here is derived from an EMBL/GenBank/DDBJ whole genome shotgun (WGS) entry which is preliminary data.</text>
</comment>
<evidence type="ECO:0000313" key="2">
    <source>
        <dbReference type="Proteomes" id="UP000184255"/>
    </source>
</evidence>